<evidence type="ECO:0000256" key="1">
    <source>
        <dbReference type="SAM" id="SignalP"/>
    </source>
</evidence>
<name>A0A6N2NGB1_SALVM</name>
<proteinExistence type="predicted"/>
<evidence type="ECO:0000313" key="2">
    <source>
        <dbReference type="EMBL" id="VFU66106.1"/>
    </source>
</evidence>
<organism evidence="2">
    <name type="scientific">Salix viminalis</name>
    <name type="common">Common osier</name>
    <name type="synonym">Basket willow</name>
    <dbReference type="NCBI Taxonomy" id="40686"/>
    <lineage>
        <taxon>Eukaryota</taxon>
        <taxon>Viridiplantae</taxon>
        <taxon>Streptophyta</taxon>
        <taxon>Embryophyta</taxon>
        <taxon>Tracheophyta</taxon>
        <taxon>Spermatophyta</taxon>
        <taxon>Magnoliopsida</taxon>
        <taxon>eudicotyledons</taxon>
        <taxon>Gunneridae</taxon>
        <taxon>Pentapetalae</taxon>
        <taxon>rosids</taxon>
        <taxon>fabids</taxon>
        <taxon>Malpighiales</taxon>
        <taxon>Salicaceae</taxon>
        <taxon>Saliceae</taxon>
        <taxon>Salix</taxon>
    </lineage>
</organism>
<gene>
    <name evidence="2" type="ORF">SVIM_LOCUS510958</name>
</gene>
<dbReference type="EMBL" id="CAADRP010002329">
    <property type="protein sequence ID" value="VFU66106.1"/>
    <property type="molecule type" value="Genomic_DNA"/>
</dbReference>
<accession>A0A6N2NGB1</accession>
<keyword evidence="1" id="KW-0732">Signal</keyword>
<dbReference type="AlphaFoldDB" id="A0A6N2NGB1"/>
<feature type="signal peptide" evidence="1">
    <location>
        <begin position="1"/>
        <end position="25"/>
    </location>
</feature>
<sequence length="36" mass="4263">MPFSWCPKLWLRILGWTLKMRLLLSRESTVGITLSE</sequence>
<feature type="chain" id="PRO_5026970260" evidence="1">
    <location>
        <begin position="26"/>
        <end position="36"/>
    </location>
</feature>
<reference evidence="2" key="1">
    <citation type="submission" date="2019-03" db="EMBL/GenBank/DDBJ databases">
        <authorList>
            <person name="Mank J."/>
            <person name="Almeida P."/>
        </authorList>
    </citation>
    <scope>NUCLEOTIDE SEQUENCE</scope>
    <source>
        <strain evidence="2">78183</strain>
    </source>
</reference>
<protein>
    <submittedName>
        <fullName evidence="2">Uncharacterized protein</fullName>
    </submittedName>
</protein>